<gene>
    <name evidence="2" type="ORF">BACVE_003094</name>
</gene>
<dbReference type="RefSeq" id="WP_071181901.1">
    <property type="nucleotide sequence ID" value="NZ_CP017775.1"/>
</dbReference>
<sequence length="171" mass="20029">MAFVGFEESKGVRQLAESIIDEHHPHLKDAKQQIGFYLREGNSKWAGKAKKCTAFERHMTDYMLFVFINKAAWKTMPEEQRAALVDHELCHFTREEWEEPDPEDQRKWVKVYGAATDPDSWGIREHDVEEFSEIIERHGLWDTGIETFAEAVREADHQLTISDVQRLSRVK</sequence>
<protein>
    <recommendedName>
        <fullName evidence="1">Putative phage metallopeptidase domain-containing protein</fullName>
    </recommendedName>
</protein>
<accession>A0A7W4QFM1</accession>
<evidence type="ECO:0000313" key="2">
    <source>
        <dbReference type="EMBL" id="QOY28054.1"/>
    </source>
</evidence>
<proteinExistence type="predicted"/>
<organism evidence="2 3">
    <name type="scientific">Bacillus velezensis</name>
    <dbReference type="NCBI Taxonomy" id="492670"/>
    <lineage>
        <taxon>Bacteria</taxon>
        <taxon>Bacillati</taxon>
        <taxon>Bacillota</taxon>
        <taxon>Bacilli</taxon>
        <taxon>Bacillales</taxon>
        <taxon>Bacillaceae</taxon>
        <taxon>Bacillus</taxon>
        <taxon>Bacillus amyloliquefaciens group</taxon>
    </lineage>
</organism>
<evidence type="ECO:0000259" key="1">
    <source>
        <dbReference type="Pfam" id="PF18894"/>
    </source>
</evidence>
<name>A0A7W4QFM1_BACVE</name>
<dbReference type="Proteomes" id="UP000587477">
    <property type="component" value="Chromosome"/>
</dbReference>
<dbReference type="EMBL" id="CP063687">
    <property type="protein sequence ID" value="QOY28054.1"/>
    <property type="molecule type" value="Genomic_DNA"/>
</dbReference>
<evidence type="ECO:0000313" key="3">
    <source>
        <dbReference type="Proteomes" id="UP000587477"/>
    </source>
</evidence>
<dbReference type="Pfam" id="PF18894">
    <property type="entry name" value="PhageMetallopep"/>
    <property type="match status" value="1"/>
</dbReference>
<reference evidence="3" key="1">
    <citation type="submission" date="2020-10" db="EMBL/GenBank/DDBJ databases">
        <title>Complete genome sequence of Bacillus velezensis NST6.</title>
        <authorList>
            <person name="Choi J."/>
        </authorList>
    </citation>
    <scope>NUCLEOTIDE SEQUENCE [LARGE SCALE GENOMIC DNA]</scope>
    <source>
        <strain evidence="3">NST6</strain>
    </source>
</reference>
<feature type="domain" description="Putative phage metallopeptidase" evidence="1">
    <location>
        <begin position="6"/>
        <end position="150"/>
    </location>
</feature>
<dbReference type="InterPro" id="IPR038404">
    <property type="entry name" value="TRAP_DctP_sf"/>
</dbReference>
<dbReference type="InterPro" id="IPR043998">
    <property type="entry name" value="Put_Metallopep"/>
</dbReference>
<dbReference type="Gene3D" id="3.40.190.170">
    <property type="entry name" value="Bacterial extracellular solute-binding protein, family 7"/>
    <property type="match status" value="1"/>
</dbReference>
<dbReference type="AlphaFoldDB" id="A0A7W4QFM1"/>